<reference evidence="2" key="3">
    <citation type="submission" date="2021-05" db="UniProtKB">
        <authorList>
            <consortium name="EnsemblPlants"/>
        </authorList>
    </citation>
    <scope>IDENTIFICATION</scope>
    <source>
        <strain evidence="2">cv. B73</strain>
    </source>
</reference>
<dbReference type="AlphaFoldDB" id="A0A804UDU7"/>
<accession>A0A804UDU7</accession>
<feature type="compositionally biased region" description="Polar residues" evidence="1">
    <location>
        <begin position="32"/>
        <end position="41"/>
    </location>
</feature>
<proteinExistence type="predicted"/>
<protein>
    <submittedName>
        <fullName evidence="2">Uncharacterized protein</fullName>
    </submittedName>
</protein>
<feature type="region of interest" description="Disordered" evidence="1">
    <location>
        <begin position="1"/>
        <end position="41"/>
    </location>
</feature>
<dbReference type="InParanoid" id="A0A804UDU7"/>
<reference evidence="3" key="1">
    <citation type="submission" date="2015-12" db="EMBL/GenBank/DDBJ databases">
        <title>Update maize B73 reference genome by single molecule sequencing technologies.</title>
        <authorList>
            <consortium name="Maize Genome Sequencing Project"/>
            <person name="Ware D."/>
        </authorList>
    </citation>
    <scope>NUCLEOTIDE SEQUENCE [LARGE SCALE GENOMIC DNA]</scope>
    <source>
        <strain evidence="3">cv. B73</strain>
    </source>
</reference>
<evidence type="ECO:0000313" key="3">
    <source>
        <dbReference type="Proteomes" id="UP000007305"/>
    </source>
</evidence>
<organism evidence="2 3">
    <name type="scientific">Zea mays</name>
    <name type="common">Maize</name>
    <dbReference type="NCBI Taxonomy" id="4577"/>
    <lineage>
        <taxon>Eukaryota</taxon>
        <taxon>Viridiplantae</taxon>
        <taxon>Streptophyta</taxon>
        <taxon>Embryophyta</taxon>
        <taxon>Tracheophyta</taxon>
        <taxon>Spermatophyta</taxon>
        <taxon>Magnoliopsida</taxon>
        <taxon>Liliopsida</taxon>
        <taxon>Poales</taxon>
        <taxon>Poaceae</taxon>
        <taxon>PACMAD clade</taxon>
        <taxon>Panicoideae</taxon>
        <taxon>Andropogonodae</taxon>
        <taxon>Andropogoneae</taxon>
        <taxon>Tripsacinae</taxon>
        <taxon>Zea</taxon>
    </lineage>
</organism>
<dbReference type="Proteomes" id="UP000007305">
    <property type="component" value="Chromosome 7"/>
</dbReference>
<dbReference type="FunCoup" id="A0A804UDU7">
    <property type="interactions" value="9"/>
</dbReference>
<reference evidence="2" key="2">
    <citation type="submission" date="2019-07" db="EMBL/GenBank/DDBJ databases">
        <authorList>
            <person name="Seetharam A."/>
            <person name="Woodhouse M."/>
            <person name="Cannon E."/>
        </authorList>
    </citation>
    <scope>NUCLEOTIDE SEQUENCE [LARGE SCALE GENOMIC DNA]</scope>
    <source>
        <strain evidence="2">cv. B73</strain>
    </source>
</reference>
<evidence type="ECO:0000256" key="1">
    <source>
        <dbReference type="SAM" id="MobiDB-lite"/>
    </source>
</evidence>
<name>A0A804UDU7_MAIZE</name>
<keyword evidence="3" id="KW-1185">Reference proteome</keyword>
<evidence type="ECO:0000313" key="2">
    <source>
        <dbReference type="EnsemblPlants" id="Zm00001eb316470_P001"/>
    </source>
</evidence>
<dbReference type="EnsemblPlants" id="Zm00001eb316470_T001">
    <property type="protein sequence ID" value="Zm00001eb316470_P001"/>
    <property type="gene ID" value="Zm00001eb316470"/>
</dbReference>
<dbReference type="Gramene" id="Zm00001eb316470_T001">
    <property type="protein sequence ID" value="Zm00001eb316470_P001"/>
    <property type="gene ID" value="Zm00001eb316470"/>
</dbReference>
<feature type="compositionally biased region" description="Gly residues" evidence="1">
    <location>
        <begin position="83"/>
        <end position="94"/>
    </location>
</feature>
<sequence length="350" mass="38142">MSKRMTPATHSRRNQVWGAGEARTPHMARTDPQPQVSSPLENQAACCGGEQQGTGNADGARVARGAGGVTLAARQPAGLAGRRAGGVGRAGLRGGRGHRRQRRVLAEELHGQEHLVERVDGDGPGGVHAAGDLGPGPHGLHVDAAHVVGEVERVGRPGEGVHRVERAQVLELGQGVELGQRVVQQQRLQLVGGEVGEGGLLQRRERRVLGHEHGDAHLGVVGLPLEGLDHVALLQVVEERVERARHAQELREVHVVRRRRRCRGRRQRHGRRRRRAALLTQCRGEEDGQYSRGKNNCCLGLHHCSVCLAHLILSTTFSDASPCPDEITHEVYVVSRFDLVDRSRLRVLHN</sequence>
<feature type="region of interest" description="Disordered" evidence="1">
    <location>
        <begin position="80"/>
        <end position="99"/>
    </location>
</feature>